<reference evidence="2" key="1">
    <citation type="journal article" date="2020" name="Stud. Mycol.">
        <title>101 Dothideomycetes genomes: a test case for predicting lifestyles and emergence of pathogens.</title>
        <authorList>
            <person name="Haridas S."/>
            <person name="Albert R."/>
            <person name="Binder M."/>
            <person name="Bloem J."/>
            <person name="Labutti K."/>
            <person name="Salamov A."/>
            <person name="Andreopoulos B."/>
            <person name="Baker S."/>
            <person name="Barry K."/>
            <person name="Bills G."/>
            <person name="Bluhm B."/>
            <person name="Cannon C."/>
            <person name="Castanera R."/>
            <person name="Culley D."/>
            <person name="Daum C."/>
            <person name="Ezra D."/>
            <person name="Gonzalez J."/>
            <person name="Henrissat B."/>
            <person name="Kuo A."/>
            <person name="Liang C."/>
            <person name="Lipzen A."/>
            <person name="Lutzoni F."/>
            <person name="Magnuson J."/>
            <person name="Mondo S."/>
            <person name="Nolan M."/>
            <person name="Ohm R."/>
            <person name="Pangilinan J."/>
            <person name="Park H.-J."/>
            <person name="Ramirez L."/>
            <person name="Alfaro M."/>
            <person name="Sun H."/>
            <person name="Tritt A."/>
            <person name="Yoshinaga Y."/>
            <person name="Zwiers L.-H."/>
            <person name="Turgeon B."/>
            <person name="Goodwin S."/>
            <person name="Spatafora J."/>
            <person name="Crous P."/>
            <person name="Grigoriev I."/>
        </authorList>
    </citation>
    <scope>NUCLEOTIDE SEQUENCE</scope>
    <source>
        <strain evidence="2">HMLAC05119</strain>
    </source>
</reference>
<gene>
    <name evidence="2" type="ORF">BDU57DRAFT_260879</name>
</gene>
<evidence type="ECO:0000313" key="3">
    <source>
        <dbReference type="Proteomes" id="UP000800096"/>
    </source>
</evidence>
<accession>A0A6A5QJP5</accession>
<protein>
    <submittedName>
        <fullName evidence="2">Uncharacterized protein</fullName>
    </submittedName>
</protein>
<name>A0A6A5QJP5_AMPQU</name>
<sequence length="125" mass="13677">MNIDRRDSSRSDTEPLNSPESPFEDVETAYDSGDLGMQQNETSPYSPPLATPNSVTLAKGASYMYPNTPTSTCDVDPNSDKESLMGDSFLSPGHNLVKRFDHNESRKKLFKTGGPSFSLPSFPVP</sequence>
<dbReference type="AlphaFoldDB" id="A0A6A5QJP5"/>
<feature type="compositionally biased region" description="Basic and acidic residues" evidence="1">
    <location>
        <begin position="1"/>
        <end position="13"/>
    </location>
</feature>
<keyword evidence="3" id="KW-1185">Reference proteome</keyword>
<feature type="region of interest" description="Disordered" evidence="1">
    <location>
        <begin position="1"/>
        <end position="54"/>
    </location>
</feature>
<dbReference type="EMBL" id="ML979136">
    <property type="protein sequence ID" value="KAF1915048.1"/>
    <property type="molecule type" value="Genomic_DNA"/>
</dbReference>
<proteinExistence type="predicted"/>
<organism evidence="2 3">
    <name type="scientific">Ampelomyces quisqualis</name>
    <name type="common">Powdery mildew agent</name>
    <dbReference type="NCBI Taxonomy" id="50730"/>
    <lineage>
        <taxon>Eukaryota</taxon>
        <taxon>Fungi</taxon>
        <taxon>Dikarya</taxon>
        <taxon>Ascomycota</taxon>
        <taxon>Pezizomycotina</taxon>
        <taxon>Dothideomycetes</taxon>
        <taxon>Pleosporomycetidae</taxon>
        <taxon>Pleosporales</taxon>
        <taxon>Pleosporineae</taxon>
        <taxon>Phaeosphaeriaceae</taxon>
        <taxon>Ampelomyces</taxon>
    </lineage>
</organism>
<evidence type="ECO:0000313" key="2">
    <source>
        <dbReference type="EMBL" id="KAF1915048.1"/>
    </source>
</evidence>
<dbReference type="Proteomes" id="UP000800096">
    <property type="component" value="Unassembled WGS sequence"/>
</dbReference>
<evidence type="ECO:0000256" key="1">
    <source>
        <dbReference type="SAM" id="MobiDB-lite"/>
    </source>
</evidence>